<dbReference type="KEGG" id="rge:RGE_06300"/>
<evidence type="ECO:0000313" key="1">
    <source>
        <dbReference type="EMBL" id="BAL93975.1"/>
    </source>
</evidence>
<name>I0HLT8_RUBGI</name>
<dbReference type="HOGENOM" id="CLU_505157_0_0_4"/>
<evidence type="ECO:0000313" key="2">
    <source>
        <dbReference type="Proteomes" id="UP000007883"/>
    </source>
</evidence>
<keyword evidence="2" id="KW-1185">Reference proteome</keyword>
<dbReference type="Proteomes" id="UP000007883">
    <property type="component" value="Chromosome"/>
</dbReference>
<organism evidence="1 2">
    <name type="scientific">Rubrivivax gelatinosus (strain NBRC 100245 / IL144)</name>
    <dbReference type="NCBI Taxonomy" id="983917"/>
    <lineage>
        <taxon>Bacteria</taxon>
        <taxon>Pseudomonadati</taxon>
        <taxon>Pseudomonadota</taxon>
        <taxon>Betaproteobacteria</taxon>
        <taxon>Burkholderiales</taxon>
        <taxon>Sphaerotilaceae</taxon>
        <taxon>Rubrivivax</taxon>
    </lineage>
</organism>
<dbReference type="AlphaFoldDB" id="I0HLT8"/>
<reference evidence="1 2" key="1">
    <citation type="journal article" date="2012" name="J. Bacteriol.">
        <title>Complete genome sequence of phototrophic betaproteobacterium Rubrivivax gelatinosus IL144.</title>
        <authorList>
            <person name="Nagashima S."/>
            <person name="Kamimura A."/>
            <person name="Shimizu T."/>
            <person name="Nakamura-isaki S."/>
            <person name="Aono E."/>
            <person name="Sakamoto K."/>
            <person name="Ichikawa N."/>
            <person name="Nakazawa H."/>
            <person name="Sekine M."/>
            <person name="Yamazaki S."/>
            <person name="Fujita N."/>
            <person name="Shimada K."/>
            <person name="Hanada S."/>
            <person name="Nagashima K.V.P."/>
        </authorList>
    </citation>
    <scope>NUCLEOTIDE SEQUENCE [LARGE SCALE GENOMIC DNA]</scope>
    <source>
        <strain evidence="2">NBRC 100245 / IL144</strain>
    </source>
</reference>
<dbReference type="eggNOG" id="COG0470">
    <property type="taxonomic scope" value="Bacteria"/>
</dbReference>
<accession>I0HLT8</accession>
<dbReference type="EMBL" id="AP012320">
    <property type="protein sequence ID" value="BAL93975.1"/>
    <property type="molecule type" value="Genomic_DNA"/>
</dbReference>
<sequence length="539" mass="60538">MEYNRIIYPERAEYLSEQKFRSYKVFLSHWDALSAKIKSNFEETHLRRVSKTLIVYGAQSTGKTLLANKLSQDFAATTAVLQSGASLTYEDTNVWHRTVTGFGKNPELVAENTRATALLHIEDDTAWVEKTKQFCGSHTGRTALVIADNCERDYFVQGLLGISDIDFLRIGRTPELVRSAAQRFVALCRGDLRGAMLLMFTNDDLFAQAFEAAVNTQHQGLVEAAAMPMPSPRDKETVIRVNTNRLNSFSYWYCLDRAGIDEKKNTYRTLTAAPSPKAPGGYKAAFEAVDRAIQRATPSRIGRPSKKCLLTFFVLTDRDDIRGAVDLFALGNYTRNVNDNGILDVATYSDDWTSTLRFGDERSRKLLQSEWNLRVVVVGNQFVSALLPGTRRPLIRRLIDASLVYHGPGTQTQTLISHRRAIDVDIAALAALPCSNNAPFWALGQVRSGQYEGELRAILPQYSTARPGFMHYMPDYSPEPYRPCELSSSTSDSDSEINEAIRRSAVACEFTSIKDITAQQLQTYLDRKLPNYVDIMQEQ</sequence>
<gene>
    <name evidence="1" type="ordered locus">RGE_06300</name>
</gene>
<proteinExistence type="predicted"/>
<dbReference type="RefSeq" id="WP_014426851.1">
    <property type="nucleotide sequence ID" value="NC_017075.1"/>
</dbReference>
<protein>
    <submittedName>
        <fullName evidence="1">Uncharacterized protein</fullName>
    </submittedName>
</protein>